<evidence type="ECO:0000256" key="1">
    <source>
        <dbReference type="SAM" id="MobiDB-lite"/>
    </source>
</evidence>
<keyword evidence="3" id="KW-1185">Reference proteome</keyword>
<reference evidence="3" key="1">
    <citation type="submission" date="2023-05" db="EMBL/GenBank/DDBJ databases">
        <title>Sedimentitalea sp. nov. JM2-8.</title>
        <authorList>
            <person name="Huang J."/>
        </authorList>
    </citation>
    <scope>NUCLEOTIDE SEQUENCE [LARGE SCALE GENOMIC DNA]</scope>
    <source>
        <strain evidence="3">KHS03</strain>
    </source>
</reference>
<name>A0ABU3VD27_9RHOB</name>
<comment type="caution">
    <text evidence="2">The sequence shown here is derived from an EMBL/GenBank/DDBJ whole genome shotgun (WGS) entry which is preliminary data.</text>
</comment>
<evidence type="ECO:0000313" key="3">
    <source>
        <dbReference type="Proteomes" id="UP001255416"/>
    </source>
</evidence>
<sequence length="155" mass="17240">MNVYHILGATIIAMGGLVGGAAPVVADVVKMLPQNTRVVPYHVYEDRQQARDVVTPRGYRRVWDDDRLNPQRGITTLKPTGSGAYAVVPPGYKPAWNDNRLNPTRGQGTAFGAAQTDRVWRQTVPRVPMPVAAPQRLYDGPTPRKQQKTPLWETR</sequence>
<dbReference type="Proteomes" id="UP001255416">
    <property type="component" value="Unassembled WGS sequence"/>
</dbReference>
<proteinExistence type="predicted"/>
<feature type="region of interest" description="Disordered" evidence="1">
    <location>
        <begin position="132"/>
        <end position="155"/>
    </location>
</feature>
<evidence type="ECO:0000313" key="2">
    <source>
        <dbReference type="EMBL" id="MDU9003988.1"/>
    </source>
</evidence>
<organism evidence="2 3">
    <name type="scientific">Sedimentitalea todarodis</name>
    <dbReference type="NCBI Taxonomy" id="1631240"/>
    <lineage>
        <taxon>Bacteria</taxon>
        <taxon>Pseudomonadati</taxon>
        <taxon>Pseudomonadota</taxon>
        <taxon>Alphaproteobacteria</taxon>
        <taxon>Rhodobacterales</taxon>
        <taxon>Paracoccaceae</taxon>
        <taxon>Sedimentitalea</taxon>
    </lineage>
</organism>
<dbReference type="EMBL" id="JASMWN010000005">
    <property type="protein sequence ID" value="MDU9003988.1"/>
    <property type="molecule type" value="Genomic_DNA"/>
</dbReference>
<gene>
    <name evidence="2" type="ORF">QO231_08985</name>
</gene>
<protein>
    <submittedName>
        <fullName evidence="2">Uncharacterized protein</fullName>
    </submittedName>
</protein>
<dbReference type="RefSeq" id="WP_316775293.1">
    <property type="nucleotide sequence ID" value="NZ_JASMWN010000005.1"/>
</dbReference>
<accession>A0ABU3VD27</accession>